<protein>
    <recommendedName>
        <fullName evidence="2">Enoyl-CoA hydratase</fullName>
    </recommendedName>
</protein>
<gene>
    <name evidence="1" type="ORF">METZ01_LOCUS241117</name>
</gene>
<evidence type="ECO:0008006" key="2">
    <source>
        <dbReference type="Google" id="ProtNLM"/>
    </source>
</evidence>
<dbReference type="Gene3D" id="3.30.300.220">
    <property type="match status" value="1"/>
</dbReference>
<name>A0A382HNN7_9ZZZZ</name>
<accession>A0A382HNN7</accession>
<feature type="non-terminal residue" evidence="1">
    <location>
        <position position="42"/>
    </location>
</feature>
<proteinExistence type="predicted"/>
<dbReference type="InterPro" id="IPR029045">
    <property type="entry name" value="ClpP/crotonase-like_dom_sf"/>
</dbReference>
<dbReference type="AlphaFoldDB" id="A0A382HNN7"/>
<reference evidence="1" key="1">
    <citation type="submission" date="2018-05" db="EMBL/GenBank/DDBJ databases">
        <authorList>
            <person name="Lanie J.A."/>
            <person name="Ng W.-L."/>
            <person name="Kazmierczak K.M."/>
            <person name="Andrzejewski T.M."/>
            <person name="Davidsen T.M."/>
            <person name="Wayne K.J."/>
            <person name="Tettelin H."/>
            <person name="Glass J.I."/>
            <person name="Rusch D."/>
            <person name="Podicherti R."/>
            <person name="Tsui H.-C.T."/>
            <person name="Winkler M.E."/>
        </authorList>
    </citation>
    <scope>NUCLEOTIDE SEQUENCE</scope>
</reference>
<organism evidence="1">
    <name type="scientific">marine metagenome</name>
    <dbReference type="NCBI Taxonomy" id="408172"/>
    <lineage>
        <taxon>unclassified sequences</taxon>
        <taxon>metagenomes</taxon>
        <taxon>ecological metagenomes</taxon>
    </lineage>
</organism>
<evidence type="ECO:0000313" key="1">
    <source>
        <dbReference type="EMBL" id="SVB88263.1"/>
    </source>
</evidence>
<dbReference type="SUPFAM" id="SSF52096">
    <property type="entry name" value="ClpP/crotonase"/>
    <property type="match status" value="1"/>
</dbReference>
<sequence>MNRFQSILVEVADYIATITINRPHALNALSVDVLNELHEAFS</sequence>
<dbReference type="EMBL" id="UINC01062042">
    <property type="protein sequence ID" value="SVB88263.1"/>
    <property type="molecule type" value="Genomic_DNA"/>
</dbReference>